<gene>
    <name evidence="1" type="ORF">BIFGAL_04394</name>
</gene>
<evidence type="ECO:0000313" key="1">
    <source>
        <dbReference type="EMBL" id="EFA22118.1"/>
    </source>
</evidence>
<name>D1NWY7_9BIFI</name>
<proteinExistence type="predicted"/>
<comment type="caution">
    <text evidence="1">The sequence shown here is derived from an EMBL/GenBank/DDBJ whole genome shotgun (WGS) entry which is preliminary data.</text>
</comment>
<dbReference type="EMBL" id="ABXB03000007">
    <property type="protein sequence ID" value="EFA22118.1"/>
    <property type="molecule type" value="Genomic_DNA"/>
</dbReference>
<accession>D1NWY7</accession>
<evidence type="ECO:0000313" key="2">
    <source>
        <dbReference type="Proteomes" id="UP000003656"/>
    </source>
</evidence>
<sequence length="45" mass="5712">MMSFVMRIRRSDECHWRSAQRMPRRCRRDVRRRAMMTIWRSGQRA</sequence>
<dbReference type="Proteomes" id="UP000003656">
    <property type="component" value="Unassembled WGS sequence"/>
</dbReference>
<dbReference type="AlphaFoldDB" id="D1NWY7"/>
<dbReference type="STRING" id="561180.BIFGAL_04394"/>
<organism evidence="1 2">
    <name type="scientific">Bifidobacterium gallicum DSM 20093 = LMG 11596</name>
    <dbReference type="NCBI Taxonomy" id="561180"/>
    <lineage>
        <taxon>Bacteria</taxon>
        <taxon>Bacillati</taxon>
        <taxon>Actinomycetota</taxon>
        <taxon>Actinomycetes</taxon>
        <taxon>Bifidobacteriales</taxon>
        <taxon>Bifidobacteriaceae</taxon>
        <taxon>Bifidobacterium</taxon>
    </lineage>
</organism>
<protein>
    <submittedName>
        <fullName evidence="1">Uncharacterized protein</fullName>
    </submittedName>
</protein>
<reference evidence="1 2" key="1">
    <citation type="submission" date="2009-11" db="EMBL/GenBank/DDBJ databases">
        <authorList>
            <person name="Weinstock G."/>
            <person name="Sodergren E."/>
            <person name="Clifton S."/>
            <person name="Fulton L."/>
            <person name="Fulton B."/>
            <person name="Courtney L."/>
            <person name="Fronick C."/>
            <person name="Harrison M."/>
            <person name="Strong C."/>
            <person name="Farmer C."/>
            <person name="Delahaunty K."/>
            <person name="Markovic C."/>
            <person name="Hall O."/>
            <person name="Minx P."/>
            <person name="Tomlinson C."/>
            <person name="Mitreva M."/>
            <person name="Nelson J."/>
            <person name="Hou S."/>
            <person name="Wollam A."/>
            <person name="Pepin K.H."/>
            <person name="Johnson M."/>
            <person name="Bhonagiri V."/>
            <person name="Nash W.E."/>
            <person name="Warren W."/>
            <person name="Chinwalla A."/>
            <person name="Mardis E.R."/>
            <person name="Wilson R.K."/>
        </authorList>
    </citation>
    <scope>NUCLEOTIDE SEQUENCE [LARGE SCALE GENOMIC DNA]</scope>
    <source>
        <strain evidence="1 2">DSM 20093</strain>
    </source>
</reference>